<gene>
    <name evidence="2" type="ORF">GCM10022246_20570</name>
</gene>
<evidence type="ECO:0008006" key="4">
    <source>
        <dbReference type="Google" id="ProtNLM"/>
    </source>
</evidence>
<keyword evidence="3" id="KW-1185">Reference proteome</keyword>
<comment type="caution">
    <text evidence="2">The sequence shown here is derived from an EMBL/GenBank/DDBJ whole genome shotgun (WGS) entry which is preliminary data.</text>
</comment>
<feature type="signal peptide" evidence="1">
    <location>
        <begin position="1"/>
        <end position="21"/>
    </location>
</feature>
<dbReference type="RefSeq" id="WP_344766761.1">
    <property type="nucleotide sequence ID" value="NZ_BAABAK010000010.1"/>
</dbReference>
<accession>A0ABP7PLI8</accession>
<evidence type="ECO:0000256" key="1">
    <source>
        <dbReference type="SAM" id="SignalP"/>
    </source>
</evidence>
<protein>
    <recommendedName>
        <fullName evidence="4">GLPGLI family protein</fullName>
    </recommendedName>
</protein>
<dbReference type="EMBL" id="BAABAK010000010">
    <property type="protein sequence ID" value="GAA3967677.1"/>
    <property type="molecule type" value="Genomic_DNA"/>
</dbReference>
<evidence type="ECO:0000313" key="2">
    <source>
        <dbReference type="EMBL" id="GAA3967677.1"/>
    </source>
</evidence>
<name>A0ABP7PLI8_9SPHI</name>
<reference evidence="3" key="1">
    <citation type="journal article" date="2019" name="Int. J. Syst. Evol. Microbiol.">
        <title>The Global Catalogue of Microorganisms (GCM) 10K type strain sequencing project: providing services to taxonomists for standard genome sequencing and annotation.</title>
        <authorList>
            <consortium name="The Broad Institute Genomics Platform"/>
            <consortium name="The Broad Institute Genome Sequencing Center for Infectious Disease"/>
            <person name="Wu L."/>
            <person name="Ma J."/>
        </authorList>
    </citation>
    <scope>NUCLEOTIDE SEQUENCE [LARGE SCALE GENOMIC DNA]</scope>
    <source>
        <strain evidence="3">JCM 17338</strain>
    </source>
</reference>
<keyword evidence="1" id="KW-0732">Signal</keyword>
<organism evidence="2 3">
    <name type="scientific">Pedobacter ginsengiterrae</name>
    <dbReference type="NCBI Taxonomy" id="871696"/>
    <lineage>
        <taxon>Bacteria</taxon>
        <taxon>Pseudomonadati</taxon>
        <taxon>Bacteroidota</taxon>
        <taxon>Sphingobacteriia</taxon>
        <taxon>Sphingobacteriales</taxon>
        <taxon>Sphingobacteriaceae</taxon>
        <taxon>Pedobacter</taxon>
    </lineage>
</organism>
<sequence length="251" mass="29527">MNISKLALLFLLTMSSKTLHSQSQVLHPKTGSAIYIKSSRITDENAFNRTSELFVNRFLDTLKKQFIADKYNINGDVDTSKVANTIEQLKDILPQELFRTDISEKNIDDFENDKVRSYRIDQQDKKELFRYNISDGRVYDSFNSEEIIDYFTAEKVFFLKELPTERKNIKGYDCYKVIYRFHEQYSDSEIPTPDVKNERVLWVTDKIISPFHSIVRSKQILSKYYPLEIIDKIIDVNGFETSYVIESISFK</sequence>
<feature type="chain" id="PRO_5046650590" description="GLPGLI family protein" evidence="1">
    <location>
        <begin position="22"/>
        <end position="251"/>
    </location>
</feature>
<proteinExistence type="predicted"/>
<evidence type="ECO:0000313" key="3">
    <source>
        <dbReference type="Proteomes" id="UP001501081"/>
    </source>
</evidence>
<dbReference type="Proteomes" id="UP001501081">
    <property type="component" value="Unassembled WGS sequence"/>
</dbReference>